<reference evidence="1 2" key="1">
    <citation type="journal article" date="2021" name="Int. J. Syst. Evol. Microbiol.">
        <title>Reticulibacter mediterranei gen. nov., sp. nov., within the new family Reticulibacteraceae fam. nov., and Ktedonospora formicarum gen. nov., sp. nov., Ktedonobacter robiniae sp. nov., Dictyobacter formicarum sp. nov. and Dictyobacter arantiisoli sp. nov., belonging to the class Ktedonobacteria.</title>
        <authorList>
            <person name="Yabe S."/>
            <person name="Zheng Y."/>
            <person name="Wang C.M."/>
            <person name="Sakai Y."/>
            <person name="Abe K."/>
            <person name="Yokota A."/>
            <person name="Donadio S."/>
            <person name="Cavaletti L."/>
            <person name="Monciardini P."/>
        </authorList>
    </citation>
    <scope>NUCLEOTIDE SEQUENCE [LARGE SCALE GENOMIC DNA]</scope>
    <source>
        <strain evidence="1 2">SOSP1-30</strain>
    </source>
</reference>
<gene>
    <name evidence="1" type="ORF">KSB_92010</name>
</gene>
<proteinExistence type="predicted"/>
<accession>A0ABQ3V669</accession>
<evidence type="ECO:0000313" key="1">
    <source>
        <dbReference type="EMBL" id="GHO60726.1"/>
    </source>
</evidence>
<keyword evidence="2" id="KW-1185">Reference proteome</keyword>
<dbReference type="Proteomes" id="UP000654345">
    <property type="component" value="Unassembled WGS sequence"/>
</dbReference>
<comment type="caution">
    <text evidence="1">The sequence shown here is derived from an EMBL/GenBank/DDBJ whole genome shotgun (WGS) entry which is preliminary data.</text>
</comment>
<protein>
    <submittedName>
        <fullName evidence="1">Uncharacterized protein</fullName>
    </submittedName>
</protein>
<dbReference type="EMBL" id="BNJG01000006">
    <property type="protein sequence ID" value="GHO60726.1"/>
    <property type="molecule type" value="Genomic_DNA"/>
</dbReference>
<dbReference type="RefSeq" id="WP_201376775.1">
    <property type="nucleotide sequence ID" value="NZ_BNJG01000006.1"/>
</dbReference>
<evidence type="ECO:0000313" key="2">
    <source>
        <dbReference type="Proteomes" id="UP000654345"/>
    </source>
</evidence>
<organism evidence="1 2">
    <name type="scientific">Ktedonobacter robiniae</name>
    <dbReference type="NCBI Taxonomy" id="2778365"/>
    <lineage>
        <taxon>Bacteria</taxon>
        <taxon>Bacillati</taxon>
        <taxon>Chloroflexota</taxon>
        <taxon>Ktedonobacteria</taxon>
        <taxon>Ktedonobacterales</taxon>
        <taxon>Ktedonobacteraceae</taxon>
        <taxon>Ktedonobacter</taxon>
    </lineage>
</organism>
<sequence length="64" mass="6908">MHLFARILALPHYLMIVEIFRCIRETTTGTSSFPGGEEGVPVAWCDVASGRQTGAFNPVGDQVG</sequence>
<name>A0ABQ3V669_9CHLR</name>